<dbReference type="AlphaFoldDB" id="A0AB34FCY0"/>
<evidence type="ECO:0000313" key="2">
    <source>
        <dbReference type="Proteomes" id="UP001163105"/>
    </source>
</evidence>
<gene>
    <name evidence="1" type="ORF">O9K51_10701</name>
</gene>
<reference evidence="1" key="1">
    <citation type="submission" date="2023-01" db="EMBL/GenBank/DDBJ databases">
        <title>The growth and conidiation of Purpureocillium lavendulum are regulated by nitrogen source and histone H3K14 acetylation.</title>
        <authorList>
            <person name="Tang P."/>
            <person name="Han J."/>
            <person name="Zhang C."/>
            <person name="Tang P."/>
            <person name="Qi F."/>
            <person name="Zhang K."/>
            <person name="Liang L."/>
        </authorList>
    </citation>
    <scope>NUCLEOTIDE SEQUENCE</scope>
    <source>
        <strain evidence="1">YMF1.00683</strain>
    </source>
</reference>
<comment type="caution">
    <text evidence="1">The sequence shown here is derived from an EMBL/GenBank/DDBJ whole genome shotgun (WGS) entry which is preliminary data.</text>
</comment>
<protein>
    <submittedName>
        <fullName evidence="1">AC transposase</fullName>
    </submittedName>
</protein>
<organism evidence="1 2">
    <name type="scientific">Purpureocillium lavendulum</name>
    <dbReference type="NCBI Taxonomy" id="1247861"/>
    <lineage>
        <taxon>Eukaryota</taxon>
        <taxon>Fungi</taxon>
        <taxon>Dikarya</taxon>
        <taxon>Ascomycota</taxon>
        <taxon>Pezizomycotina</taxon>
        <taxon>Sordariomycetes</taxon>
        <taxon>Hypocreomycetidae</taxon>
        <taxon>Hypocreales</taxon>
        <taxon>Ophiocordycipitaceae</taxon>
        <taxon>Purpureocillium</taxon>
    </lineage>
</organism>
<keyword evidence="2" id="KW-1185">Reference proteome</keyword>
<proteinExistence type="predicted"/>
<name>A0AB34FCY0_9HYPO</name>
<dbReference type="Proteomes" id="UP001163105">
    <property type="component" value="Unassembled WGS sequence"/>
</dbReference>
<sequence length="327" mass="37786">MGELSLDETADILGRLDVTTCEEEIEEHNRLCEELNVPDIYDWEQHKEEADEEYEDDDESKDDEDYEWYGLKEKFFDSLLPHKFDPKHFEVTFDSGIILNVHDVLVDQVEMAARPMRSPSDFFGQEDGESGVFTYVNYYNPWGPVVTGPERVGPELIKGDIYFRNEHEMFFDSLHPHQFDEKHHEVTFEDSGIRLNIHDILVDQYEDGPRPIKTPEDLFGQEKDGSGVFTYVNYYDPDNPQWSGVTGPERVGPEHIQGIRGVPWNNKDAIKEMCVIQVKFRNNDPVTRMLRSWTVNTRIKGIYGGGQLVGFEKAGPDEEAINDKVIT</sequence>
<evidence type="ECO:0000313" key="1">
    <source>
        <dbReference type="EMBL" id="KAJ6436737.1"/>
    </source>
</evidence>
<accession>A0AB34FCY0</accession>
<dbReference type="EMBL" id="JAQHRD010000017">
    <property type="protein sequence ID" value="KAJ6436737.1"/>
    <property type="molecule type" value="Genomic_DNA"/>
</dbReference>